<keyword evidence="4" id="KW-1185">Reference proteome</keyword>
<evidence type="ECO:0000256" key="2">
    <source>
        <dbReference type="SAM" id="SignalP"/>
    </source>
</evidence>
<keyword evidence="2" id="KW-0732">Signal</keyword>
<comment type="caution">
    <text evidence="3">The sequence shown here is derived from an EMBL/GenBank/DDBJ whole genome shotgun (WGS) entry which is preliminary data.</text>
</comment>
<dbReference type="Proteomes" id="UP000031512">
    <property type="component" value="Unassembled WGS sequence"/>
</dbReference>
<dbReference type="KEGG" id="beq:BEWA_035760"/>
<dbReference type="EMBL" id="ACOU01000002">
    <property type="protein sequence ID" value="EKX73540.1"/>
    <property type="molecule type" value="Genomic_DNA"/>
</dbReference>
<feature type="compositionally biased region" description="Polar residues" evidence="1">
    <location>
        <begin position="52"/>
        <end position="62"/>
    </location>
</feature>
<reference evidence="3 4" key="1">
    <citation type="journal article" date="2012" name="BMC Genomics">
        <title>Comparative genomic analysis and phylogenetic position of Theileria equi.</title>
        <authorList>
            <person name="Kappmeyer L.S."/>
            <person name="Thiagarajan M."/>
            <person name="Herndon D.R."/>
            <person name="Ramsay J.D."/>
            <person name="Caler E."/>
            <person name="Djikeng A."/>
            <person name="Gillespie J.J."/>
            <person name="Lau A.O."/>
            <person name="Roalson E.H."/>
            <person name="Silva J.C."/>
            <person name="Silva M.G."/>
            <person name="Suarez C.E."/>
            <person name="Ueti M.W."/>
            <person name="Nene V.M."/>
            <person name="Mealey R.H."/>
            <person name="Knowles D.P."/>
            <person name="Brayton K.A."/>
        </authorList>
    </citation>
    <scope>NUCLEOTIDE SEQUENCE [LARGE SCALE GENOMIC DNA]</scope>
    <source>
        <strain evidence="3 4">WA</strain>
    </source>
</reference>
<dbReference type="GeneID" id="15807944"/>
<evidence type="ECO:0000256" key="1">
    <source>
        <dbReference type="SAM" id="MobiDB-lite"/>
    </source>
</evidence>
<gene>
    <name evidence="3" type="ORF">BEWA_035760</name>
</gene>
<sequence length="421" mass="45839">MKILAVLWTVCLVGLCHGGGDDGKGLKGAVAQQDPVKPVQPNTQGPPGQTQANPSTPTQQGQAAKPVTASSGKADVLDLASPDESKVDIVKASRNEVEKKEYYPKDTSKITSVMDGGVSMWTATGNEKCCFARSYTKGDSSFLYITIMGGNDLTAKFCEKAGGAWNEVDEEPFNDGVTTMIGGAVKYTSQFGSKVDPTLFNALDSFEDNVKVLKLTPKKGAKATKLTFDSKVVWEDKKPCSSVLFYMDCGTPLLAVIKTKSAGGESRVYVYRDGDQWKDDKEGDHKNKLTALKERCKPGETLDISKREDTDLGIYHCTPYGSGDIDHSFNLRNVAVTKVVDGEYTVWRAGKNEKTCTWAQNIVGNKETLRLEIQTAKKEDILFRKEGGKWKRVQVTQPKASQGSPNPASPSKTTPRPNKSQ</sequence>
<evidence type="ECO:0000313" key="4">
    <source>
        <dbReference type="Proteomes" id="UP000031512"/>
    </source>
</evidence>
<dbReference type="InterPro" id="IPR007480">
    <property type="entry name" value="DUF529"/>
</dbReference>
<dbReference type="AlphaFoldDB" id="L1LE63"/>
<protein>
    <submittedName>
        <fullName evidence="3">Signal peptide containing protein</fullName>
    </submittedName>
</protein>
<feature type="compositionally biased region" description="Low complexity" evidence="1">
    <location>
        <begin position="39"/>
        <end position="51"/>
    </location>
</feature>
<feature type="region of interest" description="Disordered" evidence="1">
    <location>
        <begin position="36"/>
        <end position="73"/>
    </location>
</feature>
<proteinExistence type="predicted"/>
<feature type="region of interest" description="Disordered" evidence="1">
    <location>
        <begin position="392"/>
        <end position="421"/>
    </location>
</feature>
<dbReference type="VEuPathDB" id="PiroplasmaDB:BEWA_035760"/>
<organism evidence="3 4">
    <name type="scientific">Theileria equi strain WA</name>
    <dbReference type="NCBI Taxonomy" id="1537102"/>
    <lineage>
        <taxon>Eukaryota</taxon>
        <taxon>Sar</taxon>
        <taxon>Alveolata</taxon>
        <taxon>Apicomplexa</taxon>
        <taxon>Aconoidasida</taxon>
        <taxon>Piroplasmida</taxon>
        <taxon>Theileriidae</taxon>
        <taxon>Theileria</taxon>
    </lineage>
</organism>
<accession>L1LE63</accession>
<dbReference type="Pfam" id="PF04385">
    <property type="entry name" value="FAINT"/>
    <property type="match status" value="2"/>
</dbReference>
<evidence type="ECO:0000313" key="3">
    <source>
        <dbReference type="EMBL" id="EKX73540.1"/>
    </source>
</evidence>
<feature type="chain" id="PRO_5003952416" evidence="2">
    <location>
        <begin position="19"/>
        <end position="421"/>
    </location>
</feature>
<dbReference type="RefSeq" id="XP_004832992.1">
    <property type="nucleotide sequence ID" value="XM_004832935.1"/>
</dbReference>
<name>L1LE63_THEEQ</name>
<feature type="signal peptide" evidence="2">
    <location>
        <begin position="1"/>
        <end position="18"/>
    </location>
</feature>
<feature type="compositionally biased region" description="Polar residues" evidence="1">
    <location>
        <begin position="394"/>
        <end position="421"/>
    </location>
</feature>